<name>A0AC34G7B6_9BILA</name>
<dbReference type="WBParaSite" id="ES5_v2.g25427.t1">
    <property type="protein sequence ID" value="ES5_v2.g25427.t1"/>
    <property type="gene ID" value="ES5_v2.g25427"/>
</dbReference>
<reference evidence="2" key="1">
    <citation type="submission" date="2022-11" db="UniProtKB">
        <authorList>
            <consortium name="WormBaseParasite"/>
        </authorList>
    </citation>
    <scope>IDENTIFICATION</scope>
</reference>
<accession>A0AC34G7B6</accession>
<proteinExistence type="predicted"/>
<protein>
    <submittedName>
        <fullName evidence="2">Uncharacterized protein</fullName>
    </submittedName>
</protein>
<organism evidence="1 2">
    <name type="scientific">Panagrolaimus sp. ES5</name>
    <dbReference type="NCBI Taxonomy" id="591445"/>
    <lineage>
        <taxon>Eukaryota</taxon>
        <taxon>Metazoa</taxon>
        <taxon>Ecdysozoa</taxon>
        <taxon>Nematoda</taxon>
        <taxon>Chromadorea</taxon>
        <taxon>Rhabditida</taxon>
        <taxon>Tylenchina</taxon>
        <taxon>Panagrolaimomorpha</taxon>
        <taxon>Panagrolaimoidea</taxon>
        <taxon>Panagrolaimidae</taxon>
        <taxon>Panagrolaimus</taxon>
    </lineage>
</organism>
<dbReference type="Proteomes" id="UP000887579">
    <property type="component" value="Unplaced"/>
</dbReference>
<evidence type="ECO:0000313" key="2">
    <source>
        <dbReference type="WBParaSite" id="ES5_v2.g25427.t1"/>
    </source>
</evidence>
<evidence type="ECO:0000313" key="1">
    <source>
        <dbReference type="Proteomes" id="UP000887579"/>
    </source>
</evidence>
<sequence>MVRDKCKELWDKWGTGFPEGQVSMHLQGWVARFIQKARQAKDIPEVPPPIPSTNNSNSSMSNTSLINGITMVPTSSAVDLSTPSPSSSTTTSVTTTSSATHLQGWVARFIQKARQAKDIQEVPPPIPSTNNSNSSTSNTSLINGITMVPTSSAVDLSSPSPFSSTTATSATTTPSSSSATVSQPPPTKRSRMSINNSNELNNISSSKDSSKSKSSSISASFATPQIPKSRRKNVTPKRVNDATLKTSTAMPLDLSTTSRKSGNDSKIKIENDEENAIEVC</sequence>